<evidence type="ECO:0000256" key="7">
    <source>
        <dbReference type="ARBA" id="ARBA00023136"/>
    </source>
</evidence>
<keyword evidence="5 8" id="KW-0812">Transmembrane</keyword>
<accession>A0A518BLH7</accession>
<feature type="transmembrane region" description="Helical" evidence="8">
    <location>
        <begin position="342"/>
        <end position="362"/>
    </location>
</feature>
<keyword evidence="7 8" id="KW-0472">Membrane</keyword>
<dbReference type="RefSeq" id="WP_145066335.1">
    <property type="nucleotide sequence ID" value="NZ_CP036287.1"/>
</dbReference>
<evidence type="ECO:0000313" key="11">
    <source>
        <dbReference type="Proteomes" id="UP000316921"/>
    </source>
</evidence>
<dbReference type="GO" id="GO:0005886">
    <property type="term" value="C:plasma membrane"/>
    <property type="evidence" value="ECO:0007669"/>
    <property type="project" value="UniProtKB-SubCell"/>
</dbReference>
<evidence type="ECO:0000256" key="1">
    <source>
        <dbReference type="ARBA" id="ARBA00004651"/>
    </source>
</evidence>
<evidence type="ECO:0000256" key="4">
    <source>
        <dbReference type="ARBA" id="ARBA00022679"/>
    </source>
</evidence>
<feature type="transmembrane region" description="Helical" evidence="8">
    <location>
        <begin position="274"/>
        <end position="295"/>
    </location>
</feature>
<dbReference type="InterPro" id="IPR038731">
    <property type="entry name" value="RgtA/B/C-like"/>
</dbReference>
<feature type="domain" description="Glycosyltransferase RgtA/B/C/D-like" evidence="9">
    <location>
        <begin position="158"/>
        <end position="285"/>
    </location>
</feature>
<dbReference type="PANTHER" id="PTHR33908">
    <property type="entry name" value="MANNOSYLTRANSFERASE YKCB-RELATED"/>
    <property type="match status" value="1"/>
</dbReference>
<dbReference type="Proteomes" id="UP000316921">
    <property type="component" value="Chromosome"/>
</dbReference>
<evidence type="ECO:0000256" key="2">
    <source>
        <dbReference type="ARBA" id="ARBA00022475"/>
    </source>
</evidence>
<evidence type="ECO:0000256" key="5">
    <source>
        <dbReference type="ARBA" id="ARBA00022692"/>
    </source>
</evidence>
<sequence>MPAPPRPPAPPCPRWLVVLTLAVALLSQWMLPPFMGEDEPWHLEYAEHVAAGHLPSTSMVTRVADLATLSPSQYQVAGRFPGLDHGEIRAKQAEILAALDASDVWRRVDWAEDPSGAVSFDAIHPGISAAAQPPGYYLLAGAWLRLCPFDGTIARLRWLRLLSALCYVAVVGLCYHCAGRLGGPAPAAAVGALAALMPMHLRQAATVNPDVLAKLVVALATYVALRGLSDHRRRWLLIAALAAGVAPWIKSTAVSAVVPAAVLALVFLRRRFGRTWPVLGLALLGATIAGAVAALRSGPVIPANLSRALERLQDGLAAPNWIELFRTLLGAFGWYGRTVPSWFAALAVVALVVALIGLLRGVRSESASTSRPALLLLILVLLTQFALVALRGEAAGRYLYPALPAATALAAFGWWSAWAGRLRPAAAPSFAFLLTLWFALAFFDGALLHERMALGS</sequence>
<dbReference type="GO" id="GO:0016763">
    <property type="term" value="F:pentosyltransferase activity"/>
    <property type="evidence" value="ECO:0007669"/>
    <property type="project" value="TreeGrafter"/>
</dbReference>
<feature type="transmembrane region" description="Helical" evidence="8">
    <location>
        <begin position="235"/>
        <end position="268"/>
    </location>
</feature>
<gene>
    <name evidence="10" type="ORF">Pla133_29170</name>
</gene>
<feature type="transmembrane region" description="Helical" evidence="8">
    <location>
        <begin position="430"/>
        <end position="448"/>
    </location>
</feature>
<evidence type="ECO:0000256" key="6">
    <source>
        <dbReference type="ARBA" id="ARBA00022989"/>
    </source>
</evidence>
<reference evidence="10 11" key="1">
    <citation type="submission" date="2019-02" db="EMBL/GenBank/DDBJ databases">
        <title>Deep-cultivation of Planctomycetes and their phenomic and genomic characterization uncovers novel biology.</title>
        <authorList>
            <person name="Wiegand S."/>
            <person name="Jogler M."/>
            <person name="Boedeker C."/>
            <person name="Pinto D."/>
            <person name="Vollmers J."/>
            <person name="Rivas-Marin E."/>
            <person name="Kohn T."/>
            <person name="Peeters S.H."/>
            <person name="Heuer A."/>
            <person name="Rast P."/>
            <person name="Oberbeckmann S."/>
            <person name="Bunk B."/>
            <person name="Jeske O."/>
            <person name="Meyerdierks A."/>
            <person name="Storesund J.E."/>
            <person name="Kallscheuer N."/>
            <person name="Luecker S."/>
            <person name="Lage O.M."/>
            <person name="Pohl T."/>
            <person name="Merkel B.J."/>
            <person name="Hornburger P."/>
            <person name="Mueller R.-W."/>
            <person name="Bruemmer F."/>
            <person name="Labrenz M."/>
            <person name="Spormann A.M."/>
            <person name="Op den Camp H."/>
            <person name="Overmann J."/>
            <person name="Amann R."/>
            <person name="Jetten M.S.M."/>
            <person name="Mascher T."/>
            <person name="Medema M.H."/>
            <person name="Devos D.P."/>
            <person name="Kaster A.-K."/>
            <person name="Ovreas L."/>
            <person name="Rohde M."/>
            <person name="Galperin M.Y."/>
            <person name="Jogler C."/>
        </authorList>
    </citation>
    <scope>NUCLEOTIDE SEQUENCE [LARGE SCALE GENOMIC DNA]</scope>
    <source>
        <strain evidence="10 11">Pla133</strain>
    </source>
</reference>
<dbReference type="GO" id="GO:0009103">
    <property type="term" value="P:lipopolysaccharide biosynthetic process"/>
    <property type="evidence" value="ECO:0007669"/>
    <property type="project" value="UniProtKB-ARBA"/>
</dbReference>
<evidence type="ECO:0000259" key="9">
    <source>
        <dbReference type="Pfam" id="PF13231"/>
    </source>
</evidence>
<keyword evidence="4" id="KW-0808">Transferase</keyword>
<keyword evidence="2" id="KW-1003">Cell membrane</keyword>
<name>A0A518BLH7_9BACT</name>
<evidence type="ECO:0000256" key="3">
    <source>
        <dbReference type="ARBA" id="ARBA00022676"/>
    </source>
</evidence>
<proteinExistence type="predicted"/>
<keyword evidence="6 8" id="KW-1133">Transmembrane helix</keyword>
<dbReference type="AlphaFoldDB" id="A0A518BLH7"/>
<organism evidence="10 11">
    <name type="scientific">Engelhardtia mirabilis</name>
    <dbReference type="NCBI Taxonomy" id="2528011"/>
    <lineage>
        <taxon>Bacteria</taxon>
        <taxon>Pseudomonadati</taxon>
        <taxon>Planctomycetota</taxon>
        <taxon>Planctomycetia</taxon>
        <taxon>Planctomycetia incertae sedis</taxon>
        <taxon>Engelhardtia</taxon>
    </lineage>
</organism>
<comment type="subcellular location">
    <subcellularLocation>
        <location evidence="1">Cell membrane</location>
        <topology evidence="1">Multi-pass membrane protein</topology>
    </subcellularLocation>
</comment>
<keyword evidence="11" id="KW-1185">Reference proteome</keyword>
<feature type="transmembrane region" description="Helical" evidence="8">
    <location>
        <begin position="398"/>
        <end position="418"/>
    </location>
</feature>
<keyword evidence="3" id="KW-0328">Glycosyltransferase</keyword>
<dbReference type="Pfam" id="PF13231">
    <property type="entry name" value="PMT_2"/>
    <property type="match status" value="1"/>
</dbReference>
<dbReference type="PANTHER" id="PTHR33908:SF3">
    <property type="entry name" value="UNDECAPRENYL PHOSPHATE-ALPHA-4-AMINO-4-DEOXY-L-ARABINOSE ARABINOSYL TRANSFERASE"/>
    <property type="match status" value="1"/>
</dbReference>
<evidence type="ECO:0000313" key="10">
    <source>
        <dbReference type="EMBL" id="QDU67828.1"/>
    </source>
</evidence>
<dbReference type="InterPro" id="IPR050297">
    <property type="entry name" value="LipidA_mod_glycosyltrf_83"/>
</dbReference>
<feature type="transmembrane region" description="Helical" evidence="8">
    <location>
        <begin position="374"/>
        <end position="392"/>
    </location>
</feature>
<dbReference type="GO" id="GO:0010041">
    <property type="term" value="P:response to iron(III) ion"/>
    <property type="evidence" value="ECO:0007669"/>
    <property type="project" value="TreeGrafter"/>
</dbReference>
<dbReference type="KEGG" id="pbap:Pla133_29170"/>
<dbReference type="EMBL" id="CP036287">
    <property type="protein sequence ID" value="QDU67828.1"/>
    <property type="molecule type" value="Genomic_DNA"/>
</dbReference>
<evidence type="ECO:0000256" key="8">
    <source>
        <dbReference type="SAM" id="Phobius"/>
    </source>
</evidence>
<protein>
    <recommendedName>
        <fullName evidence="9">Glycosyltransferase RgtA/B/C/D-like domain-containing protein</fullName>
    </recommendedName>
</protein>